<feature type="transmembrane region" description="Helical" evidence="1">
    <location>
        <begin position="58"/>
        <end position="78"/>
    </location>
</feature>
<evidence type="ECO:0000313" key="3">
    <source>
        <dbReference type="Proteomes" id="UP000027586"/>
    </source>
</evidence>
<evidence type="ECO:0000313" key="2">
    <source>
        <dbReference type="EMBL" id="CDH56743.1"/>
    </source>
</evidence>
<proteinExistence type="predicted"/>
<sequence length="106" mass="12164">MLMCLFGATKLYPLLKAFFVKHRTLHLEIDQTAAQYRWQSDAVLIEVRACNDRIKKAFLGYITSTTRMLLYCVLSWGVLVPSLQVSFCVNLQQLLLSVGVVKVYYV</sequence>
<dbReference type="AlphaFoldDB" id="A0A068S2Z0"/>
<keyword evidence="3" id="KW-1185">Reference proteome</keyword>
<dbReference type="VEuPathDB" id="FungiDB:LCOR_07757.1"/>
<keyword evidence="1" id="KW-0472">Membrane</keyword>
<organism evidence="2 3">
    <name type="scientific">Lichtheimia corymbifera JMRC:FSU:9682</name>
    <dbReference type="NCBI Taxonomy" id="1263082"/>
    <lineage>
        <taxon>Eukaryota</taxon>
        <taxon>Fungi</taxon>
        <taxon>Fungi incertae sedis</taxon>
        <taxon>Mucoromycota</taxon>
        <taxon>Mucoromycotina</taxon>
        <taxon>Mucoromycetes</taxon>
        <taxon>Mucorales</taxon>
        <taxon>Lichtheimiaceae</taxon>
        <taxon>Lichtheimia</taxon>
    </lineage>
</organism>
<accession>A0A068S2Z0</accession>
<name>A0A068S2Z0_9FUNG</name>
<dbReference type="Proteomes" id="UP000027586">
    <property type="component" value="Unassembled WGS sequence"/>
</dbReference>
<protein>
    <submittedName>
        <fullName evidence="2">Uncharacterized protein</fullName>
    </submittedName>
</protein>
<dbReference type="EMBL" id="CBTN010000040">
    <property type="protein sequence ID" value="CDH56743.1"/>
    <property type="molecule type" value="Genomic_DNA"/>
</dbReference>
<keyword evidence="1" id="KW-0812">Transmembrane</keyword>
<evidence type="ECO:0000256" key="1">
    <source>
        <dbReference type="SAM" id="Phobius"/>
    </source>
</evidence>
<keyword evidence="1" id="KW-1133">Transmembrane helix</keyword>
<reference evidence="2" key="1">
    <citation type="submission" date="2013-08" db="EMBL/GenBank/DDBJ databases">
        <title>Gene expansion shapes genome architecture in the human pathogen Lichtheimia corymbifera: an evolutionary genomics analysis in the ancient terrestrial Mucorales (Mucoromycotina).</title>
        <authorList>
            <person name="Schwartze V.U."/>
            <person name="Winter S."/>
            <person name="Shelest E."/>
            <person name="Marcet-Houben M."/>
            <person name="Horn F."/>
            <person name="Wehner S."/>
            <person name="Hoffmann K."/>
            <person name="Riege K."/>
            <person name="Sammeth M."/>
            <person name="Nowrousian M."/>
            <person name="Valiante V."/>
            <person name="Linde J."/>
            <person name="Jacobsen I.D."/>
            <person name="Marz M."/>
            <person name="Brakhage A.A."/>
            <person name="Gabaldon T."/>
            <person name="Bocker S."/>
            <person name="Voigt K."/>
        </authorList>
    </citation>
    <scope>NUCLEOTIDE SEQUENCE [LARGE SCALE GENOMIC DNA]</scope>
    <source>
        <strain evidence="2">FSU 9682</strain>
    </source>
</reference>
<gene>
    <name evidence="2" type="ORF">LCOR_07757.1</name>
</gene>
<comment type="caution">
    <text evidence="2">The sequence shown here is derived from an EMBL/GenBank/DDBJ whole genome shotgun (WGS) entry which is preliminary data.</text>
</comment>